<dbReference type="Gene3D" id="2.40.160.50">
    <property type="entry name" value="membrane protein fhac: a member of the omp85/tpsb transporter family"/>
    <property type="match status" value="1"/>
</dbReference>
<dbReference type="EMBL" id="LRRQ01000075">
    <property type="protein sequence ID" value="OAM90183.1"/>
    <property type="molecule type" value="Genomic_DNA"/>
</dbReference>
<organism evidence="6 7">
    <name type="scientific">Termitidicoccus mucosus</name>
    <dbReference type="NCBI Taxonomy" id="1184151"/>
    <lineage>
        <taxon>Bacteria</taxon>
        <taxon>Pseudomonadati</taxon>
        <taxon>Verrucomicrobiota</taxon>
        <taxon>Opitutia</taxon>
        <taxon>Opitutales</taxon>
        <taxon>Opitutaceae</taxon>
        <taxon>Termitidicoccus</taxon>
    </lineage>
</organism>
<evidence type="ECO:0000256" key="1">
    <source>
        <dbReference type="ARBA" id="ARBA00022452"/>
    </source>
</evidence>
<keyword evidence="1" id="KW-1134">Transmembrane beta strand</keyword>
<keyword evidence="1" id="KW-0472">Membrane</keyword>
<evidence type="ECO:0000259" key="4">
    <source>
        <dbReference type="Pfam" id="PF03865"/>
    </source>
</evidence>
<dbReference type="Proteomes" id="UP000078486">
    <property type="component" value="Unassembled WGS sequence"/>
</dbReference>
<dbReference type="InterPro" id="IPR051544">
    <property type="entry name" value="TPS_OM_transporter"/>
</dbReference>
<proteinExistence type="predicted"/>
<dbReference type="Pfam" id="PF03865">
    <property type="entry name" value="ShlB"/>
    <property type="match status" value="1"/>
</dbReference>
<sequence>MWLVCFVPLETSGAEEAGRVDIFEYQLDGIYLLPEETVEQAVSPYLGEARTAEDVERARAALEKAYHDAGYQTASVQIPQQEVIGGLVRLQVVEGTVGRLRVHGSRYFDIERIKADAPSLAEGATPDFGRVTQDILALNQHADRRITPALKAGVEPGTIDIELNVEDKMPLHGNLELNNRHSANTTALRLNGSISYANLWQREHTLGLSFQIAPERLDDAKVFSAYYLVPVPDAPVKLMLQGMKHDSDISTLGTFDVAGRGESLGLQAIVSLPGTAAWSHGLTAGIDYKRFDELLTLGGTAGGTQTPITYYPISVAYSATHLGQKSLTQLNGGLNFHIRGLGSDSEEFSNKRYGADGSYFYFRGDIAHTQTLPDNWELFGKLSGQLSSRPLISSEQFGAGGLGTVRGYLESEAMGDYGFAATLEVRTPPFTLGGFVDELRAHVFTDWAGLILNDALADQDSRFLLGSIGAGLTLHYRKHFHGSADAGLPLYNAGSTEKNHPRVTFRVWADF</sequence>
<dbReference type="PANTHER" id="PTHR34597:SF6">
    <property type="entry name" value="BLR6126 PROTEIN"/>
    <property type="match status" value="1"/>
</dbReference>
<dbReference type="PANTHER" id="PTHR34597">
    <property type="entry name" value="SLR1661 PROTEIN"/>
    <property type="match status" value="1"/>
</dbReference>
<evidence type="ECO:0000256" key="2">
    <source>
        <dbReference type="ARBA" id="ARBA00022692"/>
    </source>
</evidence>
<dbReference type="Pfam" id="PF08479">
    <property type="entry name" value="POTRA_2"/>
    <property type="match status" value="1"/>
</dbReference>
<reference evidence="6 7" key="1">
    <citation type="submission" date="2016-01" db="EMBL/GenBank/DDBJ databases">
        <title>High potential of lignocellulose degradation of a new Verrucomicrobia species.</title>
        <authorList>
            <person name="Wang Y."/>
            <person name="Shi Y."/>
            <person name="Qiu Z."/>
            <person name="Liu S."/>
            <person name="Yang H."/>
        </authorList>
    </citation>
    <scope>NUCLEOTIDE SEQUENCE [LARGE SCALE GENOMIC DNA]</scope>
    <source>
        <strain evidence="6 7">TSB47</strain>
    </source>
</reference>
<keyword evidence="2" id="KW-0812">Transmembrane</keyword>
<dbReference type="InterPro" id="IPR005565">
    <property type="entry name" value="Hemolysn_activator_HlyB_C"/>
</dbReference>
<evidence type="ECO:0000313" key="7">
    <source>
        <dbReference type="Proteomes" id="UP000078486"/>
    </source>
</evidence>
<dbReference type="GO" id="GO:0046819">
    <property type="term" value="P:protein secretion by the type V secretion system"/>
    <property type="evidence" value="ECO:0007669"/>
    <property type="project" value="TreeGrafter"/>
</dbReference>
<feature type="domain" description="Haemolysin activator HlyB C-terminal" evidence="4">
    <location>
        <begin position="157"/>
        <end position="472"/>
    </location>
</feature>
<dbReference type="GO" id="GO:0098046">
    <property type="term" value="C:type V protein secretion system complex"/>
    <property type="evidence" value="ECO:0007669"/>
    <property type="project" value="TreeGrafter"/>
</dbReference>
<dbReference type="AlphaFoldDB" id="A0A178IJW8"/>
<protein>
    <submittedName>
        <fullName evidence="6">Hemin-binding protein</fullName>
    </submittedName>
</protein>
<evidence type="ECO:0000256" key="3">
    <source>
        <dbReference type="ARBA" id="ARBA00023237"/>
    </source>
</evidence>
<dbReference type="InterPro" id="IPR013686">
    <property type="entry name" value="Polypept-transport_assoc_ShlB"/>
</dbReference>
<keyword evidence="7" id="KW-1185">Reference proteome</keyword>
<dbReference type="STRING" id="1184151.AW736_09975"/>
<dbReference type="GO" id="GO:0008320">
    <property type="term" value="F:protein transmembrane transporter activity"/>
    <property type="evidence" value="ECO:0007669"/>
    <property type="project" value="TreeGrafter"/>
</dbReference>
<keyword evidence="3" id="KW-0998">Cell outer membrane</keyword>
<feature type="domain" description="Polypeptide-transport-associated ShlB-type" evidence="5">
    <location>
        <begin position="22"/>
        <end position="95"/>
    </location>
</feature>
<accession>A0A178IJW8</accession>
<dbReference type="Gene3D" id="3.10.20.310">
    <property type="entry name" value="membrane protein fhac"/>
    <property type="match status" value="1"/>
</dbReference>
<evidence type="ECO:0000259" key="5">
    <source>
        <dbReference type="Pfam" id="PF08479"/>
    </source>
</evidence>
<evidence type="ECO:0000313" key="6">
    <source>
        <dbReference type="EMBL" id="OAM90183.1"/>
    </source>
</evidence>
<comment type="caution">
    <text evidence="6">The sequence shown here is derived from an EMBL/GenBank/DDBJ whole genome shotgun (WGS) entry which is preliminary data.</text>
</comment>
<gene>
    <name evidence="6" type="ORF">AW736_09975</name>
</gene>
<name>A0A178IJW8_9BACT</name>